<organism evidence="1">
    <name type="scientific">marine sediment metagenome</name>
    <dbReference type="NCBI Taxonomy" id="412755"/>
    <lineage>
        <taxon>unclassified sequences</taxon>
        <taxon>metagenomes</taxon>
        <taxon>ecological metagenomes</taxon>
    </lineage>
</organism>
<comment type="caution">
    <text evidence="1">The sequence shown here is derived from an EMBL/GenBank/DDBJ whole genome shotgun (WGS) entry which is preliminary data.</text>
</comment>
<reference evidence="1" key="1">
    <citation type="journal article" date="2015" name="Nature">
        <title>Complex archaea that bridge the gap between prokaryotes and eukaryotes.</title>
        <authorList>
            <person name="Spang A."/>
            <person name="Saw J.H."/>
            <person name="Jorgensen S.L."/>
            <person name="Zaremba-Niedzwiedzka K."/>
            <person name="Martijn J."/>
            <person name="Lind A.E."/>
            <person name="van Eijk R."/>
            <person name="Schleper C."/>
            <person name="Guy L."/>
            <person name="Ettema T.J."/>
        </authorList>
    </citation>
    <scope>NUCLEOTIDE SEQUENCE</scope>
</reference>
<name>A0A0F9JV61_9ZZZZ</name>
<sequence>MIDSKVMENIGKLMGMPSPEKVLGELQRLNNNIEIIQPDIHRLAQALEGISGADIRNLSAALGNIKAGDLMRLLNEFNTLSGQIYEKIWGKK</sequence>
<evidence type="ECO:0000313" key="1">
    <source>
        <dbReference type="EMBL" id="KKM02823.1"/>
    </source>
</evidence>
<gene>
    <name evidence="1" type="ORF">LCGC14_1780560</name>
</gene>
<proteinExistence type="predicted"/>
<dbReference type="AlphaFoldDB" id="A0A0F9JV61"/>
<accession>A0A0F9JV61</accession>
<dbReference type="EMBL" id="LAZR01016830">
    <property type="protein sequence ID" value="KKM02823.1"/>
    <property type="molecule type" value="Genomic_DNA"/>
</dbReference>
<protein>
    <submittedName>
        <fullName evidence="1">Uncharacterized protein</fullName>
    </submittedName>
</protein>